<dbReference type="Pfam" id="PF12680">
    <property type="entry name" value="SnoaL_2"/>
    <property type="match status" value="1"/>
</dbReference>
<evidence type="ECO:0000259" key="1">
    <source>
        <dbReference type="Pfam" id="PF12680"/>
    </source>
</evidence>
<dbReference type="SUPFAM" id="SSF54427">
    <property type="entry name" value="NTF2-like"/>
    <property type="match status" value="1"/>
</dbReference>
<name>A0ABX2FDT3_9PSEU</name>
<comment type="caution">
    <text evidence="2">The sequence shown here is derived from an EMBL/GenBank/DDBJ whole genome shotgun (WGS) entry which is preliminary data.</text>
</comment>
<gene>
    <name evidence="2" type="ORF">GC106_67880</name>
</gene>
<organism evidence="2 3">
    <name type="scientific">Kibdelosporangium persicum</name>
    <dbReference type="NCBI Taxonomy" id="2698649"/>
    <lineage>
        <taxon>Bacteria</taxon>
        <taxon>Bacillati</taxon>
        <taxon>Actinomycetota</taxon>
        <taxon>Actinomycetes</taxon>
        <taxon>Pseudonocardiales</taxon>
        <taxon>Pseudonocardiaceae</taxon>
        <taxon>Kibdelosporangium</taxon>
    </lineage>
</organism>
<evidence type="ECO:0000313" key="2">
    <source>
        <dbReference type="EMBL" id="NRN69531.1"/>
    </source>
</evidence>
<evidence type="ECO:0000313" key="3">
    <source>
        <dbReference type="Proteomes" id="UP000763557"/>
    </source>
</evidence>
<dbReference type="InterPro" id="IPR037401">
    <property type="entry name" value="SnoaL-like"/>
</dbReference>
<dbReference type="Gene3D" id="3.10.450.50">
    <property type="match status" value="1"/>
</dbReference>
<dbReference type="InterPro" id="IPR032710">
    <property type="entry name" value="NTF2-like_dom_sf"/>
</dbReference>
<dbReference type="EMBL" id="JAAATY010000028">
    <property type="protein sequence ID" value="NRN69531.1"/>
    <property type="molecule type" value="Genomic_DNA"/>
</dbReference>
<dbReference type="Proteomes" id="UP000763557">
    <property type="component" value="Unassembled WGS sequence"/>
</dbReference>
<reference evidence="2 3" key="1">
    <citation type="submission" date="2020-01" db="EMBL/GenBank/DDBJ databases">
        <title>Kibdelosporangium persica a novel Actinomycetes from a hot desert in Iran.</title>
        <authorList>
            <person name="Safaei N."/>
            <person name="Zaburannyi N."/>
            <person name="Mueller R."/>
            <person name="Wink J."/>
        </authorList>
    </citation>
    <scope>NUCLEOTIDE SEQUENCE [LARGE SCALE GENOMIC DNA]</scope>
    <source>
        <strain evidence="2 3">4NS15</strain>
    </source>
</reference>
<sequence>MSEKYVEFVNRYSAFIESTMPDQRAFAAGLPDFITDESVLLEPSNIFGRLVGFDGWEQWRAAASAMAVNSGVRFTTSASQCFANGDVVLHYYEVEFSPRPRYPDGWRTSIIERFEFADGKIATLTGYYADAAAFVDFFA</sequence>
<dbReference type="RefSeq" id="WP_173139836.1">
    <property type="nucleotide sequence ID" value="NZ_CBCSGW010000012.1"/>
</dbReference>
<feature type="domain" description="SnoaL-like" evidence="1">
    <location>
        <begin position="28"/>
        <end position="122"/>
    </location>
</feature>
<accession>A0ABX2FDT3</accession>
<proteinExistence type="predicted"/>
<keyword evidence="3" id="KW-1185">Reference proteome</keyword>
<protein>
    <recommendedName>
        <fullName evidence="1">SnoaL-like domain-containing protein</fullName>
    </recommendedName>
</protein>